<dbReference type="EMBL" id="CAJNOR010005097">
    <property type="protein sequence ID" value="CAF1545087.1"/>
    <property type="molecule type" value="Genomic_DNA"/>
</dbReference>
<evidence type="ECO:0000313" key="3">
    <source>
        <dbReference type="EMBL" id="CAF1545087.1"/>
    </source>
</evidence>
<organism evidence="3 4">
    <name type="scientific">Adineta ricciae</name>
    <name type="common">Rotifer</name>
    <dbReference type="NCBI Taxonomy" id="249248"/>
    <lineage>
        <taxon>Eukaryota</taxon>
        <taxon>Metazoa</taxon>
        <taxon>Spiralia</taxon>
        <taxon>Gnathifera</taxon>
        <taxon>Rotifera</taxon>
        <taxon>Eurotatoria</taxon>
        <taxon>Bdelloidea</taxon>
        <taxon>Adinetida</taxon>
        <taxon>Adinetidae</taxon>
        <taxon>Adineta</taxon>
    </lineage>
</organism>
<evidence type="ECO:0000313" key="4">
    <source>
        <dbReference type="Proteomes" id="UP000663828"/>
    </source>
</evidence>
<keyword evidence="2" id="KW-0732">Signal</keyword>
<sequence length="133" mass="15435">MFLQLWLILLTSSYLVCQNRRYKHSYIKRNILIFNNGDNHQRIQETTNVTAKQNTLTKLLTKLLVILAICTGFALLLVLIITVIYFYVACSRPGRIHQQLSIEYLDSTEMINYSESPIASPGHLTVEQRKEVY</sequence>
<dbReference type="AlphaFoldDB" id="A0A815WGP9"/>
<keyword evidence="1" id="KW-0472">Membrane</keyword>
<name>A0A815WGP9_ADIRI</name>
<reference evidence="3" key="1">
    <citation type="submission" date="2021-02" db="EMBL/GenBank/DDBJ databases">
        <authorList>
            <person name="Nowell W R."/>
        </authorList>
    </citation>
    <scope>NUCLEOTIDE SEQUENCE</scope>
</reference>
<evidence type="ECO:0000256" key="1">
    <source>
        <dbReference type="SAM" id="Phobius"/>
    </source>
</evidence>
<feature type="signal peptide" evidence="2">
    <location>
        <begin position="1"/>
        <end position="17"/>
    </location>
</feature>
<accession>A0A815WGP9</accession>
<feature type="chain" id="PRO_5032705904" evidence="2">
    <location>
        <begin position="18"/>
        <end position="133"/>
    </location>
</feature>
<dbReference type="Proteomes" id="UP000663828">
    <property type="component" value="Unassembled WGS sequence"/>
</dbReference>
<comment type="caution">
    <text evidence="3">The sequence shown here is derived from an EMBL/GenBank/DDBJ whole genome shotgun (WGS) entry which is preliminary data.</text>
</comment>
<keyword evidence="1" id="KW-1133">Transmembrane helix</keyword>
<keyword evidence="1" id="KW-0812">Transmembrane</keyword>
<protein>
    <submittedName>
        <fullName evidence="3">Uncharacterized protein</fullName>
    </submittedName>
</protein>
<keyword evidence="4" id="KW-1185">Reference proteome</keyword>
<feature type="transmembrane region" description="Helical" evidence="1">
    <location>
        <begin position="63"/>
        <end position="88"/>
    </location>
</feature>
<proteinExistence type="predicted"/>
<gene>
    <name evidence="3" type="ORF">XAT740_LOCUS42462</name>
</gene>
<evidence type="ECO:0000256" key="2">
    <source>
        <dbReference type="SAM" id="SignalP"/>
    </source>
</evidence>